<accession>A0ABM1N3L0</accession>
<protein>
    <submittedName>
        <fullName evidence="6 7">Sex-lethal homolog isoform X1</fullName>
    </submittedName>
</protein>
<dbReference type="InterPro" id="IPR000504">
    <property type="entry name" value="RRM_dom"/>
</dbReference>
<keyword evidence="5" id="KW-1185">Reference proteome</keyword>
<evidence type="ECO:0000313" key="8">
    <source>
        <dbReference type="RefSeq" id="XP_017781411.1"/>
    </source>
</evidence>
<evidence type="ECO:0000256" key="3">
    <source>
        <dbReference type="PROSITE-ProRule" id="PRU00176"/>
    </source>
</evidence>
<dbReference type="PANTHER" id="PTHR48027">
    <property type="entry name" value="HETEROGENEOUS NUCLEAR RIBONUCLEOPROTEIN 87F-RELATED"/>
    <property type="match status" value="1"/>
</dbReference>
<evidence type="ECO:0000313" key="7">
    <source>
        <dbReference type="RefSeq" id="XP_017781410.1"/>
    </source>
</evidence>
<reference evidence="6 7" key="1">
    <citation type="submission" date="2025-05" db="UniProtKB">
        <authorList>
            <consortium name="RefSeq"/>
        </authorList>
    </citation>
    <scope>IDENTIFICATION</scope>
    <source>
        <tissue evidence="6 7">Whole Larva</tissue>
    </source>
</reference>
<dbReference type="GeneID" id="108566162"/>
<evidence type="ECO:0000256" key="1">
    <source>
        <dbReference type="ARBA" id="ARBA00022737"/>
    </source>
</evidence>
<evidence type="ECO:0000313" key="9">
    <source>
        <dbReference type="RefSeq" id="XP_017781413.1"/>
    </source>
</evidence>
<dbReference type="PROSITE" id="PS50102">
    <property type="entry name" value="RRM"/>
    <property type="match status" value="2"/>
</dbReference>
<dbReference type="RefSeq" id="XP_017781410.1">
    <property type="nucleotide sequence ID" value="XM_017925921.1"/>
</dbReference>
<dbReference type="RefSeq" id="XP_017781413.1">
    <property type="nucleotide sequence ID" value="XM_017925924.1"/>
</dbReference>
<dbReference type="InterPro" id="IPR035979">
    <property type="entry name" value="RBD_domain_sf"/>
</dbReference>
<organism evidence="5 7">
    <name type="scientific">Nicrophorus vespilloides</name>
    <name type="common">Boreal carrion beetle</name>
    <dbReference type="NCBI Taxonomy" id="110193"/>
    <lineage>
        <taxon>Eukaryota</taxon>
        <taxon>Metazoa</taxon>
        <taxon>Ecdysozoa</taxon>
        <taxon>Arthropoda</taxon>
        <taxon>Hexapoda</taxon>
        <taxon>Insecta</taxon>
        <taxon>Pterygota</taxon>
        <taxon>Neoptera</taxon>
        <taxon>Endopterygota</taxon>
        <taxon>Coleoptera</taxon>
        <taxon>Polyphaga</taxon>
        <taxon>Staphyliniformia</taxon>
        <taxon>Silphidae</taxon>
        <taxon>Nicrophorinae</taxon>
        <taxon>Nicrophorus</taxon>
    </lineage>
</organism>
<gene>
    <name evidence="6 7 8 9" type="primary">LOC108566162</name>
</gene>
<dbReference type="RefSeq" id="XP_017781409.1">
    <property type="nucleotide sequence ID" value="XM_017925920.1"/>
</dbReference>
<dbReference type="RefSeq" id="XP_017781411.1">
    <property type="nucleotide sequence ID" value="XM_017925922.1"/>
</dbReference>
<dbReference type="SMART" id="SM00361">
    <property type="entry name" value="RRM_1"/>
    <property type="match status" value="2"/>
</dbReference>
<dbReference type="PRINTS" id="PR00961">
    <property type="entry name" value="HUDSXLRNA"/>
</dbReference>
<evidence type="ECO:0000313" key="6">
    <source>
        <dbReference type="RefSeq" id="XP_017781409.1"/>
    </source>
</evidence>
<evidence type="ECO:0000313" key="5">
    <source>
        <dbReference type="Proteomes" id="UP000695000"/>
    </source>
</evidence>
<dbReference type="SUPFAM" id="SSF54928">
    <property type="entry name" value="RNA-binding domain, RBD"/>
    <property type="match status" value="1"/>
</dbReference>
<dbReference type="InterPro" id="IPR003954">
    <property type="entry name" value="RRM_euk-type"/>
</dbReference>
<dbReference type="Pfam" id="PF00076">
    <property type="entry name" value="RRM_1"/>
    <property type="match status" value="2"/>
</dbReference>
<feature type="domain" description="RRM" evidence="4">
    <location>
        <begin position="32"/>
        <end position="110"/>
    </location>
</feature>
<feature type="domain" description="RRM" evidence="4">
    <location>
        <begin position="118"/>
        <end position="198"/>
    </location>
</feature>
<dbReference type="InterPro" id="IPR002343">
    <property type="entry name" value="Hud_Sxl_RNA"/>
</dbReference>
<sequence>MFPNNYYGTNNGGDVAMVNQNGGAGDGSFDRTKLIVNYIPQFTTEEDLMGIFMQVGDLESIRIMRNPRSGYSYGYGFVKYIKEEDAAKAIENFNGLQFRNKNLKVSYSRPPSQATKDSNLYISNLPKEFTEDNLVDMFCKYGEIIQKNLLKDKNTGLPRGVAFVRFARGDEAQAAIAELDGLKLDNCPFPISVRVADDHTKQRSQMIEQQMHMCNRQGKMYYHH</sequence>
<evidence type="ECO:0000256" key="2">
    <source>
        <dbReference type="ARBA" id="ARBA00022884"/>
    </source>
</evidence>
<dbReference type="InterPro" id="IPR052462">
    <property type="entry name" value="SLIRP/GR-RBP-like"/>
</dbReference>
<dbReference type="InterPro" id="IPR012677">
    <property type="entry name" value="Nucleotide-bd_a/b_plait_sf"/>
</dbReference>
<dbReference type="Proteomes" id="UP000695000">
    <property type="component" value="Unplaced"/>
</dbReference>
<evidence type="ECO:0000259" key="4">
    <source>
        <dbReference type="PROSITE" id="PS50102"/>
    </source>
</evidence>
<name>A0ABM1N3L0_NICVS</name>
<dbReference type="SMART" id="SM00360">
    <property type="entry name" value="RRM"/>
    <property type="match status" value="2"/>
</dbReference>
<proteinExistence type="predicted"/>
<keyword evidence="2 3" id="KW-0694">RNA-binding</keyword>
<dbReference type="Gene3D" id="3.30.70.330">
    <property type="match status" value="2"/>
</dbReference>
<keyword evidence="1" id="KW-0677">Repeat</keyword>